<keyword evidence="1" id="KW-0472">Membrane</keyword>
<organism evidence="2 3">
    <name type="scientific">Methanocaldococcus lauensis</name>
    <dbReference type="NCBI Taxonomy" id="2546128"/>
    <lineage>
        <taxon>Archaea</taxon>
        <taxon>Methanobacteriati</taxon>
        <taxon>Methanobacteriota</taxon>
        <taxon>Methanomada group</taxon>
        <taxon>Methanococci</taxon>
        <taxon>Methanococcales</taxon>
        <taxon>Methanocaldococcaceae</taxon>
        <taxon>Methanocaldococcus</taxon>
    </lineage>
</organism>
<evidence type="ECO:0000313" key="3">
    <source>
        <dbReference type="Proteomes" id="UP000679213"/>
    </source>
</evidence>
<protein>
    <submittedName>
        <fullName evidence="2">Uncharacterized protein</fullName>
    </submittedName>
</protein>
<accession>A0A8D6PPC6</accession>
<dbReference type="KEGG" id="mesg:MLAUSG7_0171"/>
<sequence length="103" mass="12015">MNTLQMIILILIYALLLPWIVNYIILKNRKINFIQSLTYLDNILCNKEKLILIIVEGILVGIIIYEYILNKFIVILIVGGIVIFISDYILKKHIIDKKSQLVE</sequence>
<evidence type="ECO:0000256" key="1">
    <source>
        <dbReference type="SAM" id="Phobius"/>
    </source>
</evidence>
<keyword evidence="3" id="KW-1185">Reference proteome</keyword>
<dbReference type="EMBL" id="LR792632">
    <property type="protein sequence ID" value="CAB3287374.1"/>
    <property type="molecule type" value="Genomic_DNA"/>
</dbReference>
<dbReference type="RefSeq" id="WP_214400096.1">
    <property type="nucleotide sequence ID" value="NZ_LR792632.1"/>
</dbReference>
<dbReference type="GeneID" id="65882978"/>
<dbReference type="AlphaFoldDB" id="A0A8D6PPC6"/>
<gene>
    <name evidence="2" type="ORF">MLAUSG7_0171</name>
</gene>
<name>A0A8D6PPC6_9EURY</name>
<proteinExistence type="predicted"/>
<evidence type="ECO:0000313" key="2">
    <source>
        <dbReference type="EMBL" id="CAB3287374.1"/>
    </source>
</evidence>
<feature type="transmembrane region" description="Helical" evidence="1">
    <location>
        <begin position="73"/>
        <end position="90"/>
    </location>
</feature>
<feature type="transmembrane region" description="Helical" evidence="1">
    <location>
        <begin position="6"/>
        <end position="26"/>
    </location>
</feature>
<dbReference type="Proteomes" id="UP000679213">
    <property type="component" value="Chromosome I"/>
</dbReference>
<reference evidence="2 3" key="1">
    <citation type="submission" date="2020-04" db="EMBL/GenBank/DDBJ databases">
        <authorList>
            <consortium name="Genoscope - CEA"/>
            <person name="William W."/>
        </authorList>
    </citation>
    <scope>NUCLEOTIDE SEQUENCE [LARGE SCALE GENOMIC DNA]</scope>
    <source>
        <strain evidence="2 3">SG7</strain>
    </source>
</reference>
<keyword evidence="1" id="KW-0812">Transmembrane</keyword>
<feature type="transmembrane region" description="Helical" evidence="1">
    <location>
        <begin position="50"/>
        <end position="67"/>
    </location>
</feature>
<keyword evidence="1" id="KW-1133">Transmembrane helix</keyword>